<gene>
    <name evidence="1" type="ORF">GTP41_20835</name>
</gene>
<dbReference type="Proteomes" id="UP000448575">
    <property type="component" value="Unassembled WGS sequence"/>
</dbReference>
<dbReference type="AlphaFoldDB" id="A0A6N9HP05"/>
<evidence type="ECO:0000313" key="2">
    <source>
        <dbReference type="Proteomes" id="UP000448575"/>
    </source>
</evidence>
<reference evidence="1 2" key="1">
    <citation type="submission" date="2019-12" db="EMBL/GenBank/DDBJ databases">
        <title>Novel species isolated from a subtropical stream in China.</title>
        <authorList>
            <person name="Lu H."/>
        </authorList>
    </citation>
    <scope>NUCLEOTIDE SEQUENCE [LARGE SCALE GENOMIC DNA]</scope>
    <source>
        <strain evidence="1 2">DS3</strain>
    </source>
</reference>
<name>A0A6N9HP05_9BURK</name>
<organism evidence="1 2">
    <name type="scientific">Pseudoduganella guangdongensis</name>
    <dbReference type="NCBI Taxonomy" id="2692179"/>
    <lineage>
        <taxon>Bacteria</taxon>
        <taxon>Pseudomonadati</taxon>
        <taxon>Pseudomonadota</taxon>
        <taxon>Betaproteobacteria</taxon>
        <taxon>Burkholderiales</taxon>
        <taxon>Oxalobacteraceae</taxon>
        <taxon>Telluria group</taxon>
        <taxon>Pseudoduganella</taxon>
    </lineage>
</organism>
<keyword evidence="2" id="KW-1185">Reference proteome</keyword>
<sequence length="68" mass="7405">MNQALAPTPLDLAIADIRTAFVVVHVTLESSHGRNFADAFVAEHRSAMLVAFLSAIPEDARVHYVTDD</sequence>
<proteinExistence type="predicted"/>
<dbReference type="RefSeq" id="WP_161027505.1">
    <property type="nucleotide sequence ID" value="NZ_WWCJ01000018.1"/>
</dbReference>
<protein>
    <submittedName>
        <fullName evidence="1">Uncharacterized protein</fullName>
    </submittedName>
</protein>
<comment type="caution">
    <text evidence="1">The sequence shown here is derived from an EMBL/GenBank/DDBJ whole genome shotgun (WGS) entry which is preliminary data.</text>
</comment>
<dbReference type="EMBL" id="WWCJ01000018">
    <property type="protein sequence ID" value="MYN04542.1"/>
    <property type="molecule type" value="Genomic_DNA"/>
</dbReference>
<evidence type="ECO:0000313" key="1">
    <source>
        <dbReference type="EMBL" id="MYN04542.1"/>
    </source>
</evidence>
<accession>A0A6N9HP05</accession>